<evidence type="ECO:0000256" key="1">
    <source>
        <dbReference type="SAM" id="Coils"/>
    </source>
</evidence>
<reference evidence="3 4" key="1">
    <citation type="submission" date="2019-02" db="EMBL/GenBank/DDBJ databases">
        <title>Prokaryotic population dynamics and viral predation in marine succession experiment using metagenomics: the confinement effect.</title>
        <authorList>
            <person name="Haro-Moreno J.M."/>
            <person name="Rodriguez-Valera F."/>
            <person name="Lopez-Perez M."/>
        </authorList>
    </citation>
    <scope>NUCLEOTIDE SEQUENCE [LARGE SCALE GENOMIC DNA]</scope>
    <source>
        <strain evidence="3">MED-G164</strain>
    </source>
</reference>
<keyword evidence="1" id="KW-0175">Coiled coil</keyword>
<keyword evidence="2" id="KW-1133">Transmembrane helix</keyword>
<evidence type="ECO:0000313" key="3">
    <source>
        <dbReference type="EMBL" id="RZO28487.1"/>
    </source>
</evidence>
<dbReference type="EMBL" id="SHBJ01000013">
    <property type="protein sequence ID" value="RZO28487.1"/>
    <property type="molecule type" value="Genomic_DNA"/>
</dbReference>
<accession>A0A520N4S2</accession>
<organism evidence="3 4">
    <name type="scientific">SAR86 cluster bacterium</name>
    <dbReference type="NCBI Taxonomy" id="2030880"/>
    <lineage>
        <taxon>Bacteria</taxon>
        <taxon>Pseudomonadati</taxon>
        <taxon>Pseudomonadota</taxon>
        <taxon>Gammaproteobacteria</taxon>
        <taxon>SAR86 cluster</taxon>
    </lineage>
</organism>
<evidence type="ECO:0000313" key="4">
    <source>
        <dbReference type="Proteomes" id="UP000315283"/>
    </source>
</evidence>
<gene>
    <name evidence="3" type="ORF">EVA97_02645</name>
</gene>
<evidence type="ECO:0000256" key="2">
    <source>
        <dbReference type="SAM" id="Phobius"/>
    </source>
</evidence>
<sequence>MKRNLKIDKKLPAYLQRSNRGGLLIGFIYVITFMSILFLGIWQTFESESNKSSLTLVDERLSLIEEQINIVDETNNDSMTDITSSIQFLDKEVRKLWDLSNKRNKVNIQKLTEQSVEIEKLLDEIQINIKNNQDNIYSLKNNIDLNISKLDSLQLNASDLNILKTNINSLDTQLILLDDSVQALNNYKNQLNQVILEIQTDISIMQLPPTQNTSDQIDN</sequence>
<dbReference type="Proteomes" id="UP000315283">
    <property type="component" value="Unassembled WGS sequence"/>
</dbReference>
<dbReference type="AlphaFoldDB" id="A0A520N4S2"/>
<feature type="coiled-coil region" evidence="1">
    <location>
        <begin position="108"/>
        <end position="142"/>
    </location>
</feature>
<proteinExistence type="predicted"/>
<keyword evidence="2" id="KW-0472">Membrane</keyword>
<comment type="caution">
    <text evidence="3">The sequence shown here is derived from an EMBL/GenBank/DDBJ whole genome shotgun (WGS) entry which is preliminary data.</text>
</comment>
<protein>
    <submittedName>
        <fullName evidence="3">Uncharacterized protein</fullName>
    </submittedName>
</protein>
<keyword evidence="2" id="KW-0812">Transmembrane</keyword>
<name>A0A520N4S2_9GAMM</name>
<feature type="transmembrane region" description="Helical" evidence="2">
    <location>
        <begin position="21"/>
        <end position="42"/>
    </location>
</feature>